<comment type="caution">
    <text evidence="1">The sequence shown here is derived from an EMBL/GenBank/DDBJ whole genome shotgun (WGS) entry which is preliminary data.</text>
</comment>
<dbReference type="Gene3D" id="1.10.260.40">
    <property type="entry name" value="lambda repressor-like DNA-binding domains"/>
    <property type="match status" value="1"/>
</dbReference>
<dbReference type="GO" id="GO:0003677">
    <property type="term" value="F:DNA binding"/>
    <property type="evidence" value="ECO:0007669"/>
    <property type="project" value="InterPro"/>
</dbReference>
<dbReference type="EMBL" id="JADHOK010000001">
    <property type="protein sequence ID" value="MBL6761077.1"/>
    <property type="molecule type" value="Genomic_DNA"/>
</dbReference>
<name>A0A937HGH6_9PROT</name>
<accession>A0A937HGH6</accession>
<dbReference type="CDD" id="cd00093">
    <property type="entry name" value="HTH_XRE"/>
    <property type="match status" value="1"/>
</dbReference>
<gene>
    <name evidence="1" type="ORF">ISQ19_00095</name>
</gene>
<dbReference type="InterPro" id="IPR010982">
    <property type="entry name" value="Lambda_DNA-bd_dom_sf"/>
</dbReference>
<dbReference type="AlphaFoldDB" id="A0A937HGH6"/>
<dbReference type="SUPFAM" id="SSF47413">
    <property type="entry name" value="lambda repressor-like DNA-binding domains"/>
    <property type="match status" value="1"/>
</dbReference>
<reference evidence="1" key="1">
    <citation type="submission" date="2020-10" db="EMBL/GenBank/DDBJ databases">
        <title>Microbiome of the Black Sea water column analyzed by genome centric metagenomics.</title>
        <authorList>
            <person name="Cabello-Yeves P.J."/>
            <person name="Callieri C."/>
            <person name="Picazo A."/>
            <person name="Mehrshad M."/>
            <person name="Haro-Moreno J.M."/>
            <person name="Roda-Garcia J."/>
            <person name="Dzembekova N."/>
            <person name="Slabakova V."/>
            <person name="Slabakova N."/>
            <person name="Moncheva S."/>
            <person name="Rodriguez-Valera F."/>
        </authorList>
    </citation>
    <scope>NUCLEOTIDE SEQUENCE</scope>
    <source>
        <strain evidence="1">BS307-5m-G5</strain>
    </source>
</reference>
<evidence type="ECO:0000313" key="2">
    <source>
        <dbReference type="Proteomes" id="UP000785783"/>
    </source>
</evidence>
<evidence type="ECO:0000313" key="1">
    <source>
        <dbReference type="EMBL" id="MBL6761077.1"/>
    </source>
</evidence>
<protein>
    <submittedName>
        <fullName evidence="1">Helix-turn-helix transcriptional regulator</fullName>
    </submittedName>
</protein>
<organism evidence="1 2">
    <name type="scientific">PS1 clade bacterium</name>
    <dbReference type="NCBI Taxonomy" id="2175152"/>
    <lineage>
        <taxon>Bacteria</taxon>
        <taxon>Pseudomonadati</taxon>
        <taxon>Pseudomonadota</taxon>
        <taxon>Alphaproteobacteria</taxon>
        <taxon>PS1 clade</taxon>
    </lineage>
</organism>
<proteinExistence type="predicted"/>
<sequence>MPDQQAMFLSPLKAENARENIWIFRAYQGLSRKDLAEGPLKPGLIRGYEYGFQAIHPPHLDIIARKLNVTLEELTAPPDHTMLLDWQTRRIVEYLRRLNSQQRHAIKLLMIGMR</sequence>
<dbReference type="InterPro" id="IPR001387">
    <property type="entry name" value="Cro/C1-type_HTH"/>
</dbReference>
<dbReference type="Proteomes" id="UP000785783">
    <property type="component" value="Unassembled WGS sequence"/>
</dbReference>